<dbReference type="SUPFAM" id="SSF57850">
    <property type="entry name" value="RING/U-box"/>
    <property type="match status" value="1"/>
</dbReference>
<dbReference type="InterPro" id="IPR001841">
    <property type="entry name" value="Znf_RING"/>
</dbReference>
<keyword evidence="5" id="KW-0472">Membrane</keyword>
<dbReference type="Proteomes" id="UP000827889">
    <property type="component" value="Chromosome 6"/>
</dbReference>
<dbReference type="Pfam" id="PF13445">
    <property type="entry name" value="zf-RING_UBOX"/>
    <property type="match status" value="1"/>
</dbReference>
<evidence type="ECO:0000256" key="3">
    <source>
        <dbReference type="ARBA" id="ARBA00022833"/>
    </source>
</evidence>
<protein>
    <submittedName>
        <fullName evidence="8 9">Uncharacterized protein LOC115727120</fullName>
    </submittedName>
</protein>
<dbReference type="PANTHER" id="PTHR46616:SF1">
    <property type="entry name" value="TRANSCRIPTION FACTOR C2H2 FAMILY-RELATED"/>
    <property type="match status" value="1"/>
</dbReference>
<feature type="domain" description="RING-type" evidence="6">
    <location>
        <begin position="45"/>
        <end position="100"/>
    </location>
</feature>
<gene>
    <name evidence="8 9" type="primary">LOC115727120</name>
</gene>
<dbReference type="GeneID" id="115727120"/>
<dbReference type="KEGG" id="rarg:115727120"/>
<sequence length="263" mass="29567">MWKFTSNVISSIGLKKSSSEPSRICQECSDDEVASNVSRDEGLECPICWESFNIVENVPYVLLCGHTLCKNCVLGLQSALLNFPGQQIKISFLISCPWCHLLSLRLVHRGNLKFPRKNFFLLWMVESLNGDRTRFTSICSIENQTVGSPRRNLALANRAGSGSLRRQPSSRYAGQLSQLENVGRSPNGQQHSPFPKSLDIFIDIMSKFPLVIVFLLILFFVLPGCAIILFLYLLLTILFAIPAFLVLYFAYPVLGWLVKEITS</sequence>
<dbReference type="PANTHER" id="PTHR46616">
    <property type="entry name" value="UBIQUITIN-PROTEIN LIGASE"/>
    <property type="match status" value="1"/>
</dbReference>
<dbReference type="RefSeq" id="XP_048136002.1">
    <property type="nucleotide sequence ID" value="XM_048280045.1"/>
</dbReference>
<dbReference type="AlphaFoldDB" id="A0A8B8MSU3"/>
<dbReference type="InterPro" id="IPR013083">
    <property type="entry name" value="Znf_RING/FYVE/PHD"/>
</dbReference>
<dbReference type="OrthoDB" id="252722at2759"/>
<dbReference type="SMART" id="SM00184">
    <property type="entry name" value="RING"/>
    <property type="match status" value="1"/>
</dbReference>
<feature type="transmembrane region" description="Helical" evidence="5">
    <location>
        <begin position="239"/>
        <end position="258"/>
    </location>
</feature>
<evidence type="ECO:0000313" key="7">
    <source>
        <dbReference type="Proteomes" id="UP000827889"/>
    </source>
</evidence>
<dbReference type="PROSITE" id="PS50089">
    <property type="entry name" value="ZF_RING_2"/>
    <property type="match status" value="1"/>
</dbReference>
<dbReference type="GO" id="GO:0140096">
    <property type="term" value="F:catalytic activity, acting on a protein"/>
    <property type="evidence" value="ECO:0007669"/>
    <property type="project" value="UniProtKB-ARBA"/>
</dbReference>
<keyword evidence="5" id="KW-1133">Transmembrane helix</keyword>
<evidence type="ECO:0000256" key="4">
    <source>
        <dbReference type="PROSITE-ProRule" id="PRU00175"/>
    </source>
</evidence>
<dbReference type="GO" id="GO:0008270">
    <property type="term" value="F:zinc ion binding"/>
    <property type="evidence" value="ECO:0007669"/>
    <property type="project" value="UniProtKB-KW"/>
</dbReference>
<dbReference type="InterPro" id="IPR027370">
    <property type="entry name" value="Znf-RING_euk"/>
</dbReference>
<keyword evidence="5" id="KW-0812">Transmembrane</keyword>
<keyword evidence="2 4" id="KW-0863">Zinc-finger</keyword>
<evidence type="ECO:0000256" key="1">
    <source>
        <dbReference type="ARBA" id="ARBA00022723"/>
    </source>
</evidence>
<reference evidence="8" key="1">
    <citation type="submission" date="2025-04" db="UniProtKB">
        <authorList>
            <consortium name="RefSeq"/>
        </authorList>
    </citation>
    <scope>IDENTIFICATION</scope>
    <source>
        <tissue evidence="9">Leaf</tissue>
    </source>
</reference>
<keyword evidence="7" id="KW-1185">Reference proteome</keyword>
<evidence type="ECO:0000313" key="8">
    <source>
        <dbReference type="RefSeq" id="XP_030513143.1"/>
    </source>
</evidence>
<dbReference type="InterPro" id="IPR017907">
    <property type="entry name" value="Znf_RING_CS"/>
</dbReference>
<evidence type="ECO:0000256" key="5">
    <source>
        <dbReference type="SAM" id="Phobius"/>
    </source>
</evidence>
<dbReference type="RefSeq" id="XP_030513143.1">
    <property type="nucleotide sequence ID" value="XM_030657283.1"/>
</dbReference>
<proteinExistence type="predicted"/>
<keyword evidence="1" id="KW-0479">Metal-binding</keyword>
<accession>A0A8B8MSU3</accession>
<organism evidence="7 8">
    <name type="scientific">Rhodamnia argentea</name>
    <dbReference type="NCBI Taxonomy" id="178133"/>
    <lineage>
        <taxon>Eukaryota</taxon>
        <taxon>Viridiplantae</taxon>
        <taxon>Streptophyta</taxon>
        <taxon>Embryophyta</taxon>
        <taxon>Tracheophyta</taxon>
        <taxon>Spermatophyta</taxon>
        <taxon>Magnoliopsida</taxon>
        <taxon>eudicotyledons</taxon>
        <taxon>Gunneridae</taxon>
        <taxon>Pentapetalae</taxon>
        <taxon>rosids</taxon>
        <taxon>malvids</taxon>
        <taxon>Myrtales</taxon>
        <taxon>Myrtaceae</taxon>
        <taxon>Myrtoideae</taxon>
        <taxon>Myrteae</taxon>
        <taxon>Australasian group</taxon>
        <taxon>Rhodamnia</taxon>
    </lineage>
</organism>
<name>A0A8B8MSU3_9MYRT</name>
<dbReference type="Gene3D" id="3.30.40.10">
    <property type="entry name" value="Zinc/RING finger domain, C3HC4 (zinc finger)"/>
    <property type="match status" value="1"/>
</dbReference>
<dbReference type="PROSITE" id="PS00518">
    <property type="entry name" value="ZF_RING_1"/>
    <property type="match status" value="1"/>
</dbReference>
<keyword evidence="3" id="KW-0862">Zinc</keyword>
<evidence type="ECO:0000259" key="6">
    <source>
        <dbReference type="PROSITE" id="PS50089"/>
    </source>
</evidence>
<evidence type="ECO:0000313" key="9">
    <source>
        <dbReference type="RefSeq" id="XP_048136002.1"/>
    </source>
</evidence>
<feature type="transmembrane region" description="Helical" evidence="5">
    <location>
        <begin position="210"/>
        <end position="233"/>
    </location>
</feature>
<evidence type="ECO:0000256" key="2">
    <source>
        <dbReference type="ARBA" id="ARBA00022771"/>
    </source>
</evidence>